<evidence type="ECO:0000313" key="2">
    <source>
        <dbReference type="EMBL" id="EKD04885.1"/>
    </source>
</evidence>
<feature type="region of interest" description="Disordered" evidence="1">
    <location>
        <begin position="202"/>
        <end position="344"/>
    </location>
</feature>
<protein>
    <submittedName>
        <fullName evidence="2">Uncharacterized protein</fullName>
    </submittedName>
</protein>
<dbReference type="HOGENOM" id="CLU_761161_0_0_1"/>
<dbReference type="AlphaFoldDB" id="K1VL29"/>
<dbReference type="Proteomes" id="UP000006757">
    <property type="component" value="Unassembled WGS sequence"/>
</dbReference>
<dbReference type="PANTHER" id="PTHR34862:SF1">
    <property type="entry name" value="SPARK DOMAIN-CONTAINING PROTEIN"/>
    <property type="match status" value="1"/>
</dbReference>
<evidence type="ECO:0000313" key="3">
    <source>
        <dbReference type="Proteomes" id="UP000006757"/>
    </source>
</evidence>
<proteinExistence type="predicted"/>
<feature type="compositionally biased region" description="Low complexity" evidence="1">
    <location>
        <begin position="317"/>
        <end position="344"/>
    </location>
</feature>
<organism evidence="2 3">
    <name type="scientific">Trichosporon asahii var. asahii (strain CBS 8904)</name>
    <name type="common">Yeast</name>
    <dbReference type="NCBI Taxonomy" id="1220162"/>
    <lineage>
        <taxon>Eukaryota</taxon>
        <taxon>Fungi</taxon>
        <taxon>Dikarya</taxon>
        <taxon>Basidiomycota</taxon>
        <taxon>Agaricomycotina</taxon>
        <taxon>Tremellomycetes</taxon>
        <taxon>Trichosporonales</taxon>
        <taxon>Trichosporonaceae</taxon>
        <taxon>Trichosporon</taxon>
    </lineage>
</organism>
<dbReference type="InParanoid" id="K1VL29"/>
<sequence>MASLGPLDALLGNVSAQCKQAALPALLSAQCLHLTALAPILSGSADSDVTPVLDGWIKQICGAAPCQSADLQPLGDQLQPVCGDQHSPIVDTLFSIKDHYGDFYDAICAKKDDGQSCIIEVLQNFAQKTGKTASISFAGSLLNDMNGFMSTAATALADGSMCTPCLGTVFYEGKKFIPLIQNDNTLGTALAGLCEKPDNKPYGGQVGVGVTVPSGEKPKNTGGGSTESASASAPPTSDSASASASASGAPAPSGSASGAPAPSGGSASASGAPAPTGSASGAPKPSGSAAPVPSGKPSNAGPGPASAAHTGPVAPLSKSSDAAPSSSAKAAAGAGADHAKSSAGKVTLKGAVAAAALVGSFVAFL</sequence>
<feature type="compositionally biased region" description="Low complexity" evidence="1">
    <location>
        <begin position="226"/>
        <end position="308"/>
    </location>
</feature>
<dbReference type="STRING" id="1220162.K1VL29"/>
<keyword evidence="3" id="KW-1185">Reference proteome</keyword>
<dbReference type="OMA" id="FYDAICA"/>
<name>K1VL29_TRIAC</name>
<dbReference type="PANTHER" id="PTHR34862">
    <property type="entry name" value="SPARK DOMAIN-CONTAINING PROTEIN"/>
    <property type="match status" value="1"/>
</dbReference>
<evidence type="ECO:0000256" key="1">
    <source>
        <dbReference type="SAM" id="MobiDB-lite"/>
    </source>
</evidence>
<reference evidence="2 3" key="1">
    <citation type="journal article" date="2012" name="Eukaryot. Cell">
        <title>Genome sequence of the Trichosporon asahii environmental strain CBS 8904.</title>
        <authorList>
            <person name="Yang R.Y."/>
            <person name="Li H.T."/>
            <person name="Zhu H."/>
            <person name="Zhou G.P."/>
            <person name="Wang M."/>
            <person name="Wang L."/>
        </authorList>
    </citation>
    <scope>NUCLEOTIDE SEQUENCE [LARGE SCALE GENOMIC DNA]</scope>
    <source>
        <strain evidence="2 3">CBS 8904</strain>
    </source>
</reference>
<dbReference type="eggNOG" id="ENOG502S9QB">
    <property type="taxonomic scope" value="Eukaryota"/>
</dbReference>
<gene>
    <name evidence="2" type="ORF">A1Q2_00831</name>
</gene>
<comment type="caution">
    <text evidence="2">The sequence shown here is derived from an EMBL/GenBank/DDBJ whole genome shotgun (WGS) entry which is preliminary data.</text>
</comment>
<accession>K1VL29</accession>
<dbReference type="EMBL" id="AMBO01000187">
    <property type="protein sequence ID" value="EKD04885.1"/>
    <property type="molecule type" value="Genomic_DNA"/>
</dbReference>